<sequence length="161" mass="18477">MHVLHRCCARFIVKHVKNFPKILWRSCRTPVTNQKKHDTVSMVFCLDVFIHPNFSLQIDRFHTKSLPYTMCESGSSRYITNTHDFTDMRYIVPRFNRLHFTGAFTSPWNVRTSIHSVHSGFSVHRPVGPCLCFCDAGNGDNCTSSIGAVEVETSAYFRCGR</sequence>
<reference evidence="3" key="1">
    <citation type="journal article" date="2012" name="Virus Genes">
        <title>Molecular characterization of distinct bipartite begomovirus infecting bhendi (Abelmoschus esculentus L.) in India.</title>
        <authorList>
            <person name="Venkataravanappa V."/>
            <person name="Lakshminarayana Reddy C.N."/>
            <person name="Jalali S."/>
            <person name="Krishna Reddy M."/>
        </authorList>
    </citation>
    <scope>NUCLEOTIDE SEQUENCE</scope>
    <source>
        <strain evidence="3">OY136B</strain>
    </source>
</reference>
<proteinExistence type="predicted"/>
<dbReference type="Pfam" id="PF08464">
    <property type="entry name" value="Gemini_AC4_5_2"/>
    <property type="match status" value="1"/>
</dbReference>
<feature type="domain" description="Geminivirus AC4/5 conserved" evidence="1">
    <location>
        <begin position="1"/>
        <end position="33"/>
    </location>
</feature>
<evidence type="ECO:0000259" key="1">
    <source>
        <dbReference type="Pfam" id="PF04807"/>
    </source>
</evidence>
<dbReference type="InterPro" id="IPR013671">
    <property type="entry name" value="Gemini_AC4/5_cons-dom"/>
</dbReference>
<dbReference type="EMBL" id="GU112086">
    <property type="protein sequence ID" value="ADO41072.1"/>
    <property type="molecule type" value="Genomic_DNA"/>
</dbReference>
<gene>
    <name evidence="3" type="primary">AC5</name>
</gene>
<protein>
    <submittedName>
        <fullName evidence="3">AC5 protein</fullName>
    </submittedName>
</protein>
<dbReference type="InterPro" id="IPR006892">
    <property type="entry name" value="Gemini_AC4_5_cons_dom_1"/>
</dbReference>
<evidence type="ECO:0000313" key="3">
    <source>
        <dbReference type="EMBL" id="ADO41072.1"/>
    </source>
</evidence>
<dbReference type="Pfam" id="PF04807">
    <property type="entry name" value="Gemini_AC4_5"/>
    <property type="match status" value="1"/>
</dbReference>
<name>E7BQ48_9GEMI</name>
<organism evidence="3">
    <name type="scientific">Tomato leaf curl New Delhi virus [India:Guntur:OY136B:2006]</name>
    <dbReference type="NCBI Taxonomy" id="908118"/>
    <lineage>
        <taxon>Viruses</taxon>
        <taxon>Monodnaviria</taxon>
        <taxon>Shotokuvirae</taxon>
        <taxon>Cressdnaviricota</taxon>
        <taxon>Repensiviricetes</taxon>
        <taxon>Geplafuvirales</taxon>
        <taxon>Geminiviridae</taxon>
        <taxon>Begomovirus</taxon>
        <taxon>Begomovirus solanumdelhiense</taxon>
        <taxon>Tomato leaf curl New Delhi virus</taxon>
    </lineage>
</organism>
<accession>E7BQ48</accession>
<evidence type="ECO:0000259" key="2">
    <source>
        <dbReference type="Pfam" id="PF08464"/>
    </source>
</evidence>
<feature type="domain" description="Geminivirus AC4/5 conserved" evidence="2">
    <location>
        <begin position="88"/>
        <end position="130"/>
    </location>
</feature>